<gene>
    <name evidence="2" type="ORF">EDD68_11966</name>
</gene>
<evidence type="ECO:0000256" key="1">
    <source>
        <dbReference type="SAM" id="MobiDB-lite"/>
    </source>
</evidence>
<dbReference type="EMBL" id="SMAN01000019">
    <property type="protein sequence ID" value="TCT19116.1"/>
    <property type="molecule type" value="Genomic_DNA"/>
</dbReference>
<dbReference type="Proteomes" id="UP000294650">
    <property type="component" value="Unassembled WGS sequence"/>
</dbReference>
<accession>A0A4R3MUF5</accession>
<feature type="compositionally biased region" description="Low complexity" evidence="1">
    <location>
        <begin position="11"/>
        <end position="27"/>
    </location>
</feature>
<evidence type="ECO:0000313" key="2">
    <source>
        <dbReference type="EMBL" id="TCT19116.1"/>
    </source>
</evidence>
<sequence length="95" mass="11180">MKLAVKEDNHMQQQQTTQNQNMQMPPTMVSSKDQMYLTDMLTWNLTASKKAHFFARQCQNQDVKTALEDAGRMHQRHYEKILQYLNRNPNPAQPS</sequence>
<dbReference type="AlphaFoldDB" id="A0A4R3MUF5"/>
<evidence type="ECO:0000313" key="3">
    <source>
        <dbReference type="Proteomes" id="UP000294650"/>
    </source>
</evidence>
<reference evidence="2 3" key="1">
    <citation type="submission" date="2019-03" db="EMBL/GenBank/DDBJ databases">
        <title>Genomic Encyclopedia of Type Strains, Phase IV (KMG-IV): sequencing the most valuable type-strain genomes for metagenomic binning, comparative biology and taxonomic classification.</title>
        <authorList>
            <person name="Goeker M."/>
        </authorList>
    </citation>
    <scope>NUCLEOTIDE SEQUENCE [LARGE SCALE GENOMIC DNA]</scope>
    <source>
        <strain evidence="2 3">DSM 25894</strain>
    </source>
</reference>
<keyword evidence="3" id="KW-1185">Reference proteome</keyword>
<protein>
    <recommendedName>
        <fullName evidence="4">Coat F domain-containing protein</fullName>
    </recommendedName>
</protein>
<proteinExistence type="predicted"/>
<feature type="compositionally biased region" description="Basic and acidic residues" evidence="1">
    <location>
        <begin position="1"/>
        <end position="10"/>
    </location>
</feature>
<organism evidence="2 3">
    <name type="scientific">Melghiribacillus thermohalophilus</name>
    <dbReference type="NCBI Taxonomy" id="1324956"/>
    <lineage>
        <taxon>Bacteria</taxon>
        <taxon>Bacillati</taxon>
        <taxon>Bacillota</taxon>
        <taxon>Bacilli</taxon>
        <taxon>Bacillales</taxon>
        <taxon>Bacillaceae</taxon>
        <taxon>Melghiribacillus</taxon>
    </lineage>
</organism>
<feature type="region of interest" description="Disordered" evidence="1">
    <location>
        <begin position="1"/>
        <end position="27"/>
    </location>
</feature>
<name>A0A4R3MUF5_9BACI</name>
<comment type="caution">
    <text evidence="2">The sequence shown here is derived from an EMBL/GenBank/DDBJ whole genome shotgun (WGS) entry which is preliminary data.</text>
</comment>
<evidence type="ECO:0008006" key="4">
    <source>
        <dbReference type="Google" id="ProtNLM"/>
    </source>
</evidence>